<dbReference type="PROSITE" id="PS51782">
    <property type="entry name" value="LYSM"/>
    <property type="match status" value="1"/>
</dbReference>
<protein>
    <submittedName>
        <fullName evidence="3">LysM domain-containing protein</fullName>
    </submittedName>
</protein>
<keyword evidence="1" id="KW-0732">Signal</keyword>
<feature type="signal peptide" evidence="1">
    <location>
        <begin position="1"/>
        <end position="19"/>
    </location>
</feature>
<dbReference type="SMART" id="SM00257">
    <property type="entry name" value="LysM"/>
    <property type="match status" value="1"/>
</dbReference>
<evidence type="ECO:0000259" key="2">
    <source>
        <dbReference type="PROSITE" id="PS51782"/>
    </source>
</evidence>
<dbReference type="EMBL" id="JAVIKH010000011">
    <property type="protein sequence ID" value="MDX8336582.1"/>
    <property type="molecule type" value="Genomic_DNA"/>
</dbReference>
<keyword evidence="4" id="KW-1185">Reference proteome</keyword>
<evidence type="ECO:0000313" key="4">
    <source>
        <dbReference type="Proteomes" id="UP001279681"/>
    </source>
</evidence>
<dbReference type="Pfam" id="PF01476">
    <property type="entry name" value="LysM"/>
    <property type="match status" value="1"/>
</dbReference>
<comment type="caution">
    <text evidence="3">The sequence shown here is derived from an EMBL/GenBank/DDBJ whole genome shotgun (WGS) entry which is preliminary data.</text>
</comment>
<dbReference type="CDD" id="cd00118">
    <property type="entry name" value="LysM"/>
    <property type="match status" value="1"/>
</dbReference>
<dbReference type="InterPro" id="IPR018392">
    <property type="entry name" value="LysM"/>
</dbReference>
<organism evidence="3 4">
    <name type="scientific">Candidatus Cetobacterium colombiensis</name>
    <dbReference type="NCBI Taxonomy" id="3073100"/>
    <lineage>
        <taxon>Bacteria</taxon>
        <taxon>Fusobacteriati</taxon>
        <taxon>Fusobacteriota</taxon>
        <taxon>Fusobacteriia</taxon>
        <taxon>Fusobacteriales</taxon>
        <taxon>Fusobacteriaceae</taxon>
        <taxon>Cetobacterium</taxon>
    </lineage>
</organism>
<dbReference type="RefSeq" id="WP_320313968.1">
    <property type="nucleotide sequence ID" value="NZ_JAVIKH010000011.1"/>
</dbReference>
<dbReference type="Proteomes" id="UP001279681">
    <property type="component" value="Unassembled WGS sequence"/>
</dbReference>
<reference evidence="4" key="1">
    <citation type="submission" date="2023-07" db="EMBL/GenBank/DDBJ databases">
        <authorList>
            <person name="Colorado M.A."/>
            <person name="Villamil L.M."/>
            <person name="Melo J.F."/>
            <person name="Rodriguez J.A."/>
            <person name="Ruiz R.Y."/>
        </authorList>
    </citation>
    <scope>NUCLEOTIDE SEQUENCE [LARGE SCALE GENOMIC DNA]</scope>
    <source>
        <strain evidence="4">C33</strain>
    </source>
</reference>
<dbReference type="SUPFAM" id="SSF54106">
    <property type="entry name" value="LysM domain"/>
    <property type="match status" value="1"/>
</dbReference>
<evidence type="ECO:0000256" key="1">
    <source>
        <dbReference type="SAM" id="SignalP"/>
    </source>
</evidence>
<gene>
    <name evidence="3" type="ORF">RFV38_08745</name>
</gene>
<feature type="domain" description="LysM" evidence="2">
    <location>
        <begin position="50"/>
        <end position="94"/>
    </location>
</feature>
<accession>A0ABU4WAM0</accession>
<feature type="chain" id="PRO_5045098077" evidence="1">
    <location>
        <begin position="20"/>
        <end position="107"/>
    </location>
</feature>
<name>A0ABU4WAM0_9FUSO</name>
<evidence type="ECO:0000313" key="3">
    <source>
        <dbReference type="EMBL" id="MDX8336582.1"/>
    </source>
</evidence>
<sequence length="107" mass="12521">MKKKILLGLFILFANLVSAKNKLEYNVDYSQDNFIVVTISKASDSSSLKDYHIVQREESLEEIAERYKVPVEDLEKINKISRFDNLKKGRIIYLKPKQRRGNSENKK</sequence>
<proteinExistence type="predicted"/>
<dbReference type="InterPro" id="IPR036779">
    <property type="entry name" value="LysM_dom_sf"/>
</dbReference>
<dbReference type="Gene3D" id="3.10.350.10">
    <property type="entry name" value="LysM domain"/>
    <property type="match status" value="1"/>
</dbReference>